<evidence type="ECO:0000313" key="1">
    <source>
        <dbReference type="EMBL" id="GET02271.1"/>
    </source>
</evidence>
<comment type="caution">
    <text evidence="1">The sequence shown here is derived from an EMBL/GenBank/DDBJ whole genome shotgun (WGS) entry which is preliminary data.</text>
</comment>
<dbReference type="OrthoDB" id="2305086at2759"/>
<name>A0A8H3MD65_9GLOM</name>
<proteinExistence type="predicted"/>
<protein>
    <submittedName>
        <fullName evidence="1">Restriction endonuclease type II-like protein</fullName>
    </submittedName>
</protein>
<dbReference type="AlphaFoldDB" id="A0A8H3MD65"/>
<organism evidence="1 2">
    <name type="scientific">Rhizophagus clarus</name>
    <dbReference type="NCBI Taxonomy" id="94130"/>
    <lineage>
        <taxon>Eukaryota</taxon>
        <taxon>Fungi</taxon>
        <taxon>Fungi incertae sedis</taxon>
        <taxon>Mucoromycota</taxon>
        <taxon>Glomeromycotina</taxon>
        <taxon>Glomeromycetes</taxon>
        <taxon>Glomerales</taxon>
        <taxon>Glomeraceae</taxon>
        <taxon>Rhizophagus</taxon>
    </lineage>
</organism>
<accession>A0A8H3MD65</accession>
<dbReference type="Proteomes" id="UP000615446">
    <property type="component" value="Unassembled WGS sequence"/>
</dbReference>
<dbReference type="GO" id="GO:0004519">
    <property type="term" value="F:endonuclease activity"/>
    <property type="evidence" value="ECO:0007669"/>
    <property type="project" value="UniProtKB-KW"/>
</dbReference>
<keyword evidence="1" id="KW-0255">Endonuclease</keyword>
<dbReference type="EMBL" id="BLAL01000306">
    <property type="protein sequence ID" value="GET02271.1"/>
    <property type="molecule type" value="Genomic_DNA"/>
</dbReference>
<keyword evidence="1" id="KW-0378">Hydrolase</keyword>
<keyword evidence="1" id="KW-0540">Nuclease</keyword>
<reference evidence="1" key="1">
    <citation type="submission" date="2019-10" db="EMBL/GenBank/DDBJ databases">
        <title>Conservation and host-specific expression of non-tandemly repeated heterogenous ribosome RNA gene in arbuscular mycorrhizal fungi.</title>
        <authorList>
            <person name="Maeda T."/>
            <person name="Kobayashi Y."/>
            <person name="Nakagawa T."/>
            <person name="Ezawa T."/>
            <person name="Yamaguchi K."/>
            <person name="Bino T."/>
            <person name="Nishimoto Y."/>
            <person name="Shigenobu S."/>
            <person name="Kawaguchi M."/>
        </authorList>
    </citation>
    <scope>NUCLEOTIDE SEQUENCE</scope>
    <source>
        <strain evidence="1">HR1</strain>
    </source>
</reference>
<evidence type="ECO:0000313" key="2">
    <source>
        <dbReference type="Proteomes" id="UP000615446"/>
    </source>
</evidence>
<gene>
    <name evidence="1" type="ORF">RCL2_002865500</name>
</gene>
<sequence>MSSHIFISGSSIKQLELVANANPSFFRVNLIDSVLDIMLVTYSTGMWNTLTDAQQNETYPPVTPNFIVESRSQSDSEGWFIDRYQNPPEVRIYTLNANGQILMQTLSNPPWITSTVLRGFVMSTRGIF</sequence>